<evidence type="ECO:0000256" key="4">
    <source>
        <dbReference type="ARBA" id="ARBA00023163"/>
    </source>
</evidence>
<keyword evidence="7" id="KW-1185">Reference proteome</keyword>
<dbReference type="RefSeq" id="WP_377048961.1">
    <property type="nucleotide sequence ID" value="NZ_JBHLVZ010000002.1"/>
</dbReference>
<evidence type="ECO:0000256" key="2">
    <source>
        <dbReference type="ARBA" id="ARBA00023015"/>
    </source>
</evidence>
<dbReference type="PANTHER" id="PTHR30126:SF2">
    <property type="entry name" value="HTH-TYPE TRANSCRIPTIONAL REGULATOR YJIE"/>
    <property type="match status" value="1"/>
</dbReference>
<accession>A0ABV6IMM1</accession>
<comment type="similarity">
    <text evidence="1">Belongs to the LysR transcriptional regulatory family.</text>
</comment>
<dbReference type="EMBL" id="JBHLVZ010000002">
    <property type="protein sequence ID" value="MFC0384826.1"/>
    <property type="molecule type" value="Genomic_DNA"/>
</dbReference>
<sequence length="297" mass="31727">MTLDLALLEDFRALAETGNFSRAAALRHVTQPAFSRRIRSLEDWAGALLFDREAHPIALTPAGEALRPLLADALRCMAEGREAARAAAEKTRVTLRFAATHVLSFGFFPAWWRALEQEAPLGAVALVSDSLQGCEQLMLRGQAGFLLCHHHPSAPSRLDPQRFVAQRIGGDQLLPVVAPGAALGPRLPFLAYSPESGLGRIVAAALPENLARRLDPVFSAHHAATLRTMARTGRGIAWLPESLVAADLADGSLHRAAPLAADIVLDIRLIRPVTPLSPVAEAFWALAVRASPAGGLG</sequence>
<dbReference type="Pfam" id="PF00126">
    <property type="entry name" value="HTH_1"/>
    <property type="match status" value="1"/>
</dbReference>
<dbReference type="Gene3D" id="3.40.190.10">
    <property type="entry name" value="Periplasmic binding protein-like II"/>
    <property type="match status" value="2"/>
</dbReference>
<feature type="domain" description="HTH lysR-type" evidence="5">
    <location>
        <begin position="3"/>
        <end position="60"/>
    </location>
</feature>
<evidence type="ECO:0000256" key="3">
    <source>
        <dbReference type="ARBA" id="ARBA00023125"/>
    </source>
</evidence>
<dbReference type="InterPro" id="IPR036388">
    <property type="entry name" value="WH-like_DNA-bd_sf"/>
</dbReference>
<keyword evidence="3" id="KW-0238">DNA-binding</keyword>
<dbReference type="InterPro" id="IPR036390">
    <property type="entry name" value="WH_DNA-bd_sf"/>
</dbReference>
<organism evidence="6 7">
    <name type="scientific">Muricoccus vinaceus</name>
    <dbReference type="NCBI Taxonomy" id="424704"/>
    <lineage>
        <taxon>Bacteria</taxon>
        <taxon>Pseudomonadati</taxon>
        <taxon>Pseudomonadota</taxon>
        <taxon>Alphaproteobacteria</taxon>
        <taxon>Acetobacterales</taxon>
        <taxon>Roseomonadaceae</taxon>
        <taxon>Muricoccus</taxon>
    </lineage>
</organism>
<dbReference type="InterPro" id="IPR005119">
    <property type="entry name" value="LysR_subst-bd"/>
</dbReference>
<dbReference type="SUPFAM" id="SSF53850">
    <property type="entry name" value="Periplasmic binding protein-like II"/>
    <property type="match status" value="1"/>
</dbReference>
<evidence type="ECO:0000256" key="1">
    <source>
        <dbReference type="ARBA" id="ARBA00009437"/>
    </source>
</evidence>
<evidence type="ECO:0000259" key="5">
    <source>
        <dbReference type="PROSITE" id="PS50931"/>
    </source>
</evidence>
<dbReference type="SUPFAM" id="SSF46785">
    <property type="entry name" value="Winged helix' DNA-binding domain"/>
    <property type="match status" value="1"/>
</dbReference>
<dbReference type="Proteomes" id="UP001589789">
    <property type="component" value="Unassembled WGS sequence"/>
</dbReference>
<name>A0ABV6IMM1_9PROT</name>
<dbReference type="PANTHER" id="PTHR30126">
    <property type="entry name" value="HTH-TYPE TRANSCRIPTIONAL REGULATOR"/>
    <property type="match status" value="1"/>
</dbReference>
<dbReference type="Pfam" id="PF03466">
    <property type="entry name" value="LysR_substrate"/>
    <property type="match status" value="1"/>
</dbReference>
<evidence type="ECO:0000313" key="6">
    <source>
        <dbReference type="EMBL" id="MFC0384826.1"/>
    </source>
</evidence>
<comment type="caution">
    <text evidence="6">The sequence shown here is derived from an EMBL/GenBank/DDBJ whole genome shotgun (WGS) entry which is preliminary data.</text>
</comment>
<evidence type="ECO:0000313" key="7">
    <source>
        <dbReference type="Proteomes" id="UP001589789"/>
    </source>
</evidence>
<keyword evidence="2" id="KW-0805">Transcription regulation</keyword>
<keyword evidence="4" id="KW-0804">Transcription</keyword>
<proteinExistence type="inferred from homology"/>
<protein>
    <submittedName>
        <fullName evidence="6">LysR family transcriptional regulator</fullName>
    </submittedName>
</protein>
<reference evidence="6 7" key="1">
    <citation type="submission" date="2024-09" db="EMBL/GenBank/DDBJ databases">
        <authorList>
            <person name="Sun Q."/>
            <person name="Mori K."/>
        </authorList>
    </citation>
    <scope>NUCLEOTIDE SEQUENCE [LARGE SCALE GENOMIC DNA]</scope>
    <source>
        <strain evidence="6 7">CCM 7468</strain>
    </source>
</reference>
<dbReference type="Gene3D" id="1.10.10.10">
    <property type="entry name" value="Winged helix-like DNA-binding domain superfamily/Winged helix DNA-binding domain"/>
    <property type="match status" value="1"/>
</dbReference>
<dbReference type="CDD" id="cd05466">
    <property type="entry name" value="PBP2_LTTR_substrate"/>
    <property type="match status" value="1"/>
</dbReference>
<dbReference type="InterPro" id="IPR000847">
    <property type="entry name" value="LysR_HTH_N"/>
</dbReference>
<gene>
    <name evidence="6" type="ORF">ACFFIC_04580</name>
</gene>
<dbReference type="PRINTS" id="PR00039">
    <property type="entry name" value="HTHLYSR"/>
</dbReference>
<dbReference type="PROSITE" id="PS50931">
    <property type="entry name" value="HTH_LYSR"/>
    <property type="match status" value="1"/>
</dbReference>